<protein>
    <submittedName>
        <fullName evidence="2">Uncharacterized protein</fullName>
    </submittedName>
</protein>
<gene>
    <name evidence="2" type="ORF">PVAP13_4KG146967</name>
</gene>
<organism evidence="2 3">
    <name type="scientific">Panicum virgatum</name>
    <name type="common">Blackwell switchgrass</name>
    <dbReference type="NCBI Taxonomy" id="38727"/>
    <lineage>
        <taxon>Eukaryota</taxon>
        <taxon>Viridiplantae</taxon>
        <taxon>Streptophyta</taxon>
        <taxon>Embryophyta</taxon>
        <taxon>Tracheophyta</taxon>
        <taxon>Spermatophyta</taxon>
        <taxon>Magnoliopsida</taxon>
        <taxon>Liliopsida</taxon>
        <taxon>Poales</taxon>
        <taxon>Poaceae</taxon>
        <taxon>PACMAD clade</taxon>
        <taxon>Panicoideae</taxon>
        <taxon>Panicodae</taxon>
        <taxon>Paniceae</taxon>
        <taxon>Panicinae</taxon>
        <taxon>Panicum</taxon>
        <taxon>Panicum sect. Hiantes</taxon>
    </lineage>
</organism>
<feature type="region of interest" description="Disordered" evidence="1">
    <location>
        <begin position="1"/>
        <end position="145"/>
    </location>
</feature>
<keyword evidence="3" id="KW-1185">Reference proteome</keyword>
<dbReference type="PANTHER" id="PTHR37728:SF1">
    <property type="entry name" value="OS06G0132300 PROTEIN"/>
    <property type="match status" value="1"/>
</dbReference>
<dbReference type="Proteomes" id="UP000823388">
    <property type="component" value="Chromosome 4K"/>
</dbReference>
<dbReference type="EMBL" id="CM029043">
    <property type="protein sequence ID" value="KAG2609176.1"/>
    <property type="molecule type" value="Genomic_DNA"/>
</dbReference>
<evidence type="ECO:0000256" key="1">
    <source>
        <dbReference type="SAM" id="MobiDB-lite"/>
    </source>
</evidence>
<feature type="compositionally biased region" description="Acidic residues" evidence="1">
    <location>
        <begin position="60"/>
        <end position="81"/>
    </location>
</feature>
<comment type="caution">
    <text evidence="2">The sequence shown here is derived from an EMBL/GenBank/DDBJ whole genome shotgun (WGS) entry which is preliminary data.</text>
</comment>
<name>A0A8T0TKB5_PANVG</name>
<feature type="compositionally biased region" description="Basic residues" evidence="1">
    <location>
        <begin position="119"/>
        <end position="136"/>
    </location>
</feature>
<evidence type="ECO:0000313" key="3">
    <source>
        <dbReference type="Proteomes" id="UP000823388"/>
    </source>
</evidence>
<feature type="compositionally biased region" description="Low complexity" evidence="1">
    <location>
        <begin position="108"/>
        <end position="118"/>
    </location>
</feature>
<dbReference type="OrthoDB" id="696794at2759"/>
<reference evidence="2" key="1">
    <citation type="submission" date="2020-05" db="EMBL/GenBank/DDBJ databases">
        <title>WGS assembly of Panicum virgatum.</title>
        <authorList>
            <person name="Lovell J.T."/>
            <person name="Jenkins J."/>
            <person name="Shu S."/>
            <person name="Juenger T.E."/>
            <person name="Schmutz J."/>
        </authorList>
    </citation>
    <scope>NUCLEOTIDE SEQUENCE</scope>
    <source>
        <strain evidence="2">AP13</strain>
    </source>
</reference>
<accession>A0A8T0TKB5</accession>
<dbReference type="AlphaFoldDB" id="A0A8T0TKB5"/>
<evidence type="ECO:0000313" key="2">
    <source>
        <dbReference type="EMBL" id="KAG2609176.1"/>
    </source>
</evidence>
<sequence length="180" mass="19708">MFPAARCFVPLHPQPHATIPCRRAPARPTVSAKPRRWTRGPRRDRSWDDDGGGGGGGSDADVDDGFFGQEQDDDGDEEPEREEAASGRPASPAPAPAGGQLRGSDVLRAMQRAAAAKQAARRKSDKKPVAQRRGSKGKTEGGDVEVREVRPAVIRPEWAARIRELELRVQQLADKYHHHQ</sequence>
<dbReference type="PANTHER" id="PTHR37728">
    <property type="entry name" value="BNAA04G26730D PROTEIN"/>
    <property type="match status" value="1"/>
</dbReference>
<proteinExistence type="predicted"/>